<organism evidence="3 4">
    <name type="scientific">Roseospira visakhapatnamensis</name>
    <dbReference type="NCBI Taxonomy" id="390880"/>
    <lineage>
        <taxon>Bacteria</taxon>
        <taxon>Pseudomonadati</taxon>
        <taxon>Pseudomonadota</taxon>
        <taxon>Alphaproteobacteria</taxon>
        <taxon>Rhodospirillales</taxon>
        <taxon>Rhodospirillaceae</taxon>
        <taxon>Roseospira</taxon>
    </lineage>
</organism>
<dbReference type="PROSITE" id="PS50983">
    <property type="entry name" value="FE_B12_PBP"/>
    <property type="match status" value="1"/>
</dbReference>
<evidence type="ECO:0000313" key="3">
    <source>
        <dbReference type="EMBL" id="MBB4267768.1"/>
    </source>
</evidence>
<sequence>MMGILMAAILISGVGASTGARAEVTLTDVTGRQITLDQPARRLLITDGRFLVALSLIHPDPVSLLAAWPHDIDHIGPDTYTQLRATSPAIASLPKVAGSARVQSVEQILAVRPDLAVFPLGSSLSDEQRASIEAAGIPVLVLDFFTYPLKNVDRSLRLLGHATGSTARAERFIAFRRERMRVIAERVAHLPEEARPAVFLEPHAGLSEDCCASPGNGRIGEYIDFVGGDNIGRDAIPSPAGWLSLEYVITRAPEVYIATGGPHMERRGGLVLGSGFSDSQARASLAHLVSRPGFADLPAVLNGRAHGLSHQLLNSPLDIMALEYLAKSIHPTVFRDINPDETRAFISELSAVTSMDGVFWTRLVEPGSR</sequence>
<dbReference type="InterPro" id="IPR050902">
    <property type="entry name" value="ABC_Transporter_SBP"/>
</dbReference>
<feature type="chain" id="PRO_5030510477" evidence="1">
    <location>
        <begin position="23"/>
        <end position="369"/>
    </location>
</feature>
<evidence type="ECO:0000313" key="4">
    <source>
        <dbReference type="Proteomes" id="UP000554286"/>
    </source>
</evidence>
<name>A0A7W6WBE9_9PROT</name>
<keyword evidence="1" id="KW-0732">Signal</keyword>
<accession>A0A7W6WBE9</accession>
<dbReference type="Proteomes" id="UP000554286">
    <property type="component" value="Unassembled WGS sequence"/>
</dbReference>
<keyword evidence="4" id="KW-1185">Reference proteome</keyword>
<dbReference type="Gene3D" id="3.40.50.1980">
    <property type="entry name" value="Nitrogenase molybdenum iron protein domain"/>
    <property type="match status" value="2"/>
</dbReference>
<proteinExistence type="predicted"/>
<dbReference type="SUPFAM" id="SSF53807">
    <property type="entry name" value="Helical backbone' metal receptor"/>
    <property type="match status" value="1"/>
</dbReference>
<dbReference type="Pfam" id="PF01497">
    <property type="entry name" value="Peripla_BP_2"/>
    <property type="match status" value="1"/>
</dbReference>
<protein>
    <submittedName>
        <fullName evidence="3">Iron complex transport system substrate-binding protein</fullName>
    </submittedName>
</protein>
<reference evidence="3 4" key="1">
    <citation type="submission" date="2020-08" db="EMBL/GenBank/DDBJ databases">
        <title>Genome sequencing of Purple Non-Sulfur Bacteria from various extreme environments.</title>
        <authorList>
            <person name="Mayer M."/>
        </authorList>
    </citation>
    <scope>NUCLEOTIDE SEQUENCE [LARGE SCALE GENOMIC DNA]</scope>
    <source>
        <strain evidence="3 4">JA131</strain>
    </source>
</reference>
<feature type="signal peptide" evidence="1">
    <location>
        <begin position="1"/>
        <end position="22"/>
    </location>
</feature>
<gene>
    <name evidence="3" type="ORF">GGD89_003417</name>
</gene>
<feature type="domain" description="Fe/B12 periplasmic-binding" evidence="2">
    <location>
        <begin position="50"/>
        <end position="337"/>
    </location>
</feature>
<dbReference type="PANTHER" id="PTHR30535">
    <property type="entry name" value="VITAMIN B12-BINDING PROTEIN"/>
    <property type="match status" value="1"/>
</dbReference>
<dbReference type="PANTHER" id="PTHR30535:SF34">
    <property type="entry name" value="MOLYBDATE-BINDING PROTEIN MOLA"/>
    <property type="match status" value="1"/>
</dbReference>
<dbReference type="InterPro" id="IPR002491">
    <property type="entry name" value="ABC_transptr_periplasmic_BD"/>
</dbReference>
<dbReference type="AlphaFoldDB" id="A0A7W6WBE9"/>
<dbReference type="EMBL" id="JACIGK010000033">
    <property type="protein sequence ID" value="MBB4267768.1"/>
    <property type="molecule type" value="Genomic_DNA"/>
</dbReference>
<dbReference type="RefSeq" id="WP_184047744.1">
    <property type="nucleotide sequence ID" value="NZ_JACIGK010000033.1"/>
</dbReference>
<evidence type="ECO:0000256" key="1">
    <source>
        <dbReference type="SAM" id="SignalP"/>
    </source>
</evidence>
<comment type="caution">
    <text evidence="3">The sequence shown here is derived from an EMBL/GenBank/DDBJ whole genome shotgun (WGS) entry which is preliminary data.</text>
</comment>
<evidence type="ECO:0000259" key="2">
    <source>
        <dbReference type="PROSITE" id="PS50983"/>
    </source>
</evidence>